<feature type="transmembrane region" description="Helical" evidence="8">
    <location>
        <begin position="173"/>
        <end position="196"/>
    </location>
</feature>
<feature type="transmembrane region" description="Helical" evidence="8">
    <location>
        <begin position="136"/>
        <end position="161"/>
    </location>
</feature>
<protein>
    <recommendedName>
        <fullName evidence="8">Probable membrane transporter protein</fullName>
    </recommendedName>
</protein>
<keyword evidence="3" id="KW-0813">Transport</keyword>
<feature type="transmembrane region" description="Helical" evidence="8">
    <location>
        <begin position="6"/>
        <end position="39"/>
    </location>
</feature>
<evidence type="ECO:0000256" key="6">
    <source>
        <dbReference type="ARBA" id="ARBA00022989"/>
    </source>
</evidence>
<organism evidence="9 10">
    <name type="scientific">Desulfonispora thiosulfatigenes DSM 11270</name>
    <dbReference type="NCBI Taxonomy" id="656914"/>
    <lineage>
        <taxon>Bacteria</taxon>
        <taxon>Bacillati</taxon>
        <taxon>Bacillota</taxon>
        <taxon>Clostridia</taxon>
        <taxon>Eubacteriales</taxon>
        <taxon>Peptococcaceae</taxon>
        <taxon>Desulfonispora</taxon>
    </lineage>
</organism>
<evidence type="ECO:0000313" key="10">
    <source>
        <dbReference type="Proteomes" id="UP000192731"/>
    </source>
</evidence>
<feature type="transmembrane region" description="Helical" evidence="8">
    <location>
        <begin position="230"/>
        <end position="248"/>
    </location>
</feature>
<feature type="transmembrane region" description="Helical" evidence="8">
    <location>
        <begin position="203"/>
        <end position="224"/>
    </location>
</feature>
<dbReference type="EMBL" id="FWWT01000015">
    <property type="protein sequence ID" value="SMB88029.1"/>
    <property type="molecule type" value="Genomic_DNA"/>
</dbReference>
<dbReference type="RefSeq" id="WP_084052802.1">
    <property type="nucleotide sequence ID" value="NZ_FWWT01000015.1"/>
</dbReference>
<evidence type="ECO:0000256" key="4">
    <source>
        <dbReference type="ARBA" id="ARBA00022475"/>
    </source>
</evidence>
<comment type="subcellular location">
    <subcellularLocation>
        <location evidence="1 8">Cell membrane</location>
        <topology evidence="1 8">Multi-pass membrane protein</topology>
    </subcellularLocation>
</comment>
<evidence type="ECO:0000256" key="7">
    <source>
        <dbReference type="ARBA" id="ARBA00023136"/>
    </source>
</evidence>
<reference evidence="9 10" key="1">
    <citation type="submission" date="2017-04" db="EMBL/GenBank/DDBJ databases">
        <authorList>
            <person name="Afonso C.L."/>
            <person name="Miller P.J."/>
            <person name="Scott M.A."/>
            <person name="Spackman E."/>
            <person name="Goraichik I."/>
            <person name="Dimitrov K.M."/>
            <person name="Suarez D.L."/>
            <person name="Swayne D.E."/>
        </authorList>
    </citation>
    <scope>NUCLEOTIDE SEQUENCE [LARGE SCALE GENOMIC DNA]</scope>
    <source>
        <strain evidence="9 10">DSM 11270</strain>
    </source>
</reference>
<keyword evidence="4 8" id="KW-1003">Cell membrane</keyword>
<evidence type="ECO:0000256" key="8">
    <source>
        <dbReference type="RuleBase" id="RU363041"/>
    </source>
</evidence>
<dbReference type="STRING" id="656914.SAMN00017405_1819"/>
<dbReference type="PANTHER" id="PTHR30269:SF0">
    <property type="entry name" value="MEMBRANE TRANSPORTER PROTEIN YFCA-RELATED"/>
    <property type="match status" value="1"/>
</dbReference>
<evidence type="ECO:0000256" key="5">
    <source>
        <dbReference type="ARBA" id="ARBA00022692"/>
    </source>
</evidence>
<dbReference type="GO" id="GO:0005886">
    <property type="term" value="C:plasma membrane"/>
    <property type="evidence" value="ECO:0007669"/>
    <property type="project" value="UniProtKB-SubCell"/>
</dbReference>
<name>A0A1W1V3T2_DESTI</name>
<evidence type="ECO:0000256" key="2">
    <source>
        <dbReference type="ARBA" id="ARBA00009142"/>
    </source>
</evidence>
<keyword evidence="10" id="KW-1185">Reference proteome</keyword>
<dbReference type="Pfam" id="PF01925">
    <property type="entry name" value="TauE"/>
    <property type="match status" value="1"/>
</dbReference>
<comment type="similarity">
    <text evidence="2 8">Belongs to the 4-toluene sulfonate uptake permease (TSUP) (TC 2.A.102) family.</text>
</comment>
<dbReference type="PANTHER" id="PTHR30269">
    <property type="entry name" value="TRANSMEMBRANE PROTEIN YFCA"/>
    <property type="match status" value="1"/>
</dbReference>
<keyword evidence="5 8" id="KW-0812">Transmembrane</keyword>
<keyword evidence="7 8" id="KW-0472">Membrane</keyword>
<dbReference type="AlphaFoldDB" id="A0A1W1V3T2"/>
<proteinExistence type="inferred from homology"/>
<gene>
    <name evidence="9" type="ORF">SAMN00017405_1819</name>
</gene>
<evidence type="ECO:0000313" key="9">
    <source>
        <dbReference type="EMBL" id="SMB88029.1"/>
    </source>
</evidence>
<keyword evidence="6 8" id="KW-1133">Transmembrane helix</keyword>
<sequence length="250" mass="27115">MNILNVLLILFIGTFAGFINVVAGGGSLLTLPMLIFLGLPSAVANGTNRVALTMQNIIAIWNFKRKGFFDYKLGITLSIPAVLGSIVGSRIAISIPDEVFNKILAVVMFIIIFTLIKKPKKKAEDVEEELTKKKKIILGITFFFMGIYGGLLQAGTGFIIITSLTLLSSLSLVSINSIKVIVTFFYVLSSLVVFIISGNVDWIFGLVLAVGNGIGGYLGSNFSINKGDVWIKRVLIVMVSVMAIKLLFGW</sequence>
<dbReference type="InterPro" id="IPR052017">
    <property type="entry name" value="TSUP"/>
</dbReference>
<dbReference type="InterPro" id="IPR002781">
    <property type="entry name" value="TM_pro_TauE-like"/>
</dbReference>
<dbReference type="OrthoDB" id="554695at2"/>
<feature type="transmembrane region" description="Helical" evidence="8">
    <location>
        <begin position="99"/>
        <end position="116"/>
    </location>
</feature>
<accession>A0A1W1V3T2</accession>
<evidence type="ECO:0000256" key="3">
    <source>
        <dbReference type="ARBA" id="ARBA00022448"/>
    </source>
</evidence>
<evidence type="ECO:0000256" key="1">
    <source>
        <dbReference type="ARBA" id="ARBA00004651"/>
    </source>
</evidence>
<feature type="transmembrane region" description="Helical" evidence="8">
    <location>
        <begin position="73"/>
        <end position="93"/>
    </location>
</feature>
<dbReference type="Proteomes" id="UP000192731">
    <property type="component" value="Unassembled WGS sequence"/>
</dbReference>